<dbReference type="InterPro" id="IPR010428">
    <property type="entry name" value="Zincin_1"/>
</dbReference>
<dbReference type="Proteomes" id="UP000777784">
    <property type="component" value="Unassembled WGS sequence"/>
</dbReference>
<dbReference type="InterPro" id="IPR011990">
    <property type="entry name" value="TPR-like_helical_dom_sf"/>
</dbReference>
<proteinExistence type="predicted"/>
<evidence type="ECO:0000313" key="2">
    <source>
        <dbReference type="Proteomes" id="UP000777784"/>
    </source>
</evidence>
<dbReference type="SUPFAM" id="SSF48452">
    <property type="entry name" value="TPR-like"/>
    <property type="match status" value="1"/>
</dbReference>
<dbReference type="AlphaFoldDB" id="A0A948W421"/>
<dbReference type="Pfam" id="PF06262">
    <property type="entry name" value="Zincin_1"/>
    <property type="match status" value="1"/>
</dbReference>
<name>A0A948W421_UNCEI</name>
<dbReference type="InterPro" id="IPR019734">
    <property type="entry name" value="TPR_rpt"/>
</dbReference>
<dbReference type="SUPFAM" id="SSF55486">
    <property type="entry name" value="Metalloproteases ('zincins'), catalytic domain"/>
    <property type="match status" value="1"/>
</dbReference>
<dbReference type="InterPro" id="IPR038555">
    <property type="entry name" value="Zincin_1_sf"/>
</dbReference>
<protein>
    <submittedName>
        <fullName evidence="1">Metallopeptidase family protein</fullName>
    </submittedName>
</protein>
<gene>
    <name evidence="1" type="ORF">KJ970_12470</name>
</gene>
<organism evidence="1 2">
    <name type="scientific">Eiseniibacteriota bacterium</name>
    <dbReference type="NCBI Taxonomy" id="2212470"/>
    <lineage>
        <taxon>Bacteria</taxon>
        <taxon>Candidatus Eiseniibacteriota</taxon>
    </lineage>
</organism>
<dbReference type="SMART" id="SM00028">
    <property type="entry name" value="TPR"/>
    <property type="match status" value="2"/>
</dbReference>
<evidence type="ECO:0000313" key="1">
    <source>
        <dbReference type="EMBL" id="MBU2691732.1"/>
    </source>
</evidence>
<dbReference type="CDD" id="cd12952">
    <property type="entry name" value="MMP_ACEL2062"/>
    <property type="match status" value="1"/>
</dbReference>
<sequence length="276" mass="31356">MDQQKRSPLAQKEKGRLDGAWRALETGDFESAAETAEVLVDETGRHPDALQLLGAALVELGFIRAGLGLLREAGDNVEDLPLSQCYEGIAYFERAQFIRARRCFQAAVEKETDFGYAYYGLGRCADFAKRYDLADRYYTHAYHLDPFSCPLPVRMQRSFFEAIVKEAIDLVPKELRDALVQIPVIVEELPDSKLLRVERPPLRPDILGIFVGRDMRERSSFSPPSPQEALLIYQRNLELFCPTKEDLICEISVTLTHEMGHALGIEEEDFREQGLE</sequence>
<dbReference type="EMBL" id="JAHJDP010000074">
    <property type="protein sequence ID" value="MBU2691732.1"/>
    <property type="molecule type" value="Genomic_DNA"/>
</dbReference>
<reference evidence="1" key="1">
    <citation type="submission" date="2021-05" db="EMBL/GenBank/DDBJ databases">
        <title>Energy efficiency and biological interactions define the core microbiome of deep oligotrophic groundwater.</title>
        <authorList>
            <person name="Mehrshad M."/>
            <person name="Lopez-Fernandez M."/>
            <person name="Bell E."/>
            <person name="Bernier-Latmani R."/>
            <person name="Bertilsson S."/>
            <person name="Dopson M."/>
        </authorList>
    </citation>
    <scope>NUCLEOTIDE SEQUENCE</scope>
    <source>
        <strain evidence="1">Modern_marine.mb.64</strain>
    </source>
</reference>
<comment type="caution">
    <text evidence="1">The sequence shown here is derived from an EMBL/GenBank/DDBJ whole genome shotgun (WGS) entry which is preliminary data.</text>
</comment>
<accession>A0A948W421</accession>
<dbReference type="Gene3D" id="1.25.40.10">
    <property type="entry name" value="Tetratricopeptide repeat domain"/>
    <property type="match status" value="1"/>
</dbReference>
<dbReference type="Gene3D" id="3.30.2010.20">
    <property type="match status" value="1"/>
</dbReference>